<feature type="compositionally biased region" description="Basic and acidic residues" evidence="1">
    <location>
        <begin position="82"/>
        <end position="92"/>
    </location>
</feature>
<dbReference type="Proteomes" id="UP001595993">
    <property type="component" value="Unassembled WGS sequence"/>
</dbReference>
<feature type="compositionally biased region" description="Low complexity" evidence="1">
    <location>
        <begin position="113"/>
        <end position="124"/>
    </location>
</feature>
<proteinExistence type="predicted"/>
<reference evidence="3" key="1">
    <citation type="journal article" date="2019" name="Int. J. Syst. Evol. Microbiol.">
        <title>The Global Catalogue of Microorganisms (GCM) 10K type strain sequencing project: providing services to taxonomists for standard genome sequencing and annotation.</title>
        <authorList>
            <consortium name="The Broad Institute Genomics Platform"/>
            <consortium name="The Broad Institute Genome Sequencing Center for Infectious Disease"/>
            <person name="Wu L."/>
            <person name="Ma J."/>
        </authorList>
    </citation>
    <scope>NUCLEOTIDE SEQUENCE [LARGE SCALE GENOMIC DNA]</scope>
    <source>
        <strain evidence="3">CGMCC 4.7139</strain>
    </source>
</reference>
<feature type="region of interest" description="Disordered" evidence="1">
    <location>
        <begin position="70"/>
        <end position="153"/>
    </location>
</feature>
<name>A0ABV9GEP4_9ACTN</name>
<dbReference type="EMBL" id="JBHSFE010000024">
    <property type="protein sequence ID" value="MFC4611512.1"/>
    <property type="molecule type" value="Genomic_DNA"/>
</dbReference>
<protein>
    <submittedName>
        <fullName evidence="2">Uncharacterized protein</fullName>
    </submittedName>
</protein>
<sequence length="153" mass="17806">MSTQPWTIDSITHALPHPELRQSFLREVHLAPRTELETVLDRWERFVTRWTEEEAPKVEQIRSYYLEHGTLPPEYETPQAEEAQRSFEDWRTRMRAKQSGSDAAWVGPGASDPTTSTPSQPSRQRLTDRSARRSMRWGWTRTAPPSRTGWTTA</sequence>
<evidence type="ECO:0000313" key="2">
    <source>
        <dbReference type="EMBL" id="MFC4611512.1"/>
    </source>
</evidence>
<evidence type="ECO:0000313" key="3">
    <source>
        <dbReference type="Proteomes" id="UP001595993"/>
    </source>
</evidence>
<comment type="caution">
    <text evidence="2">The sequence shown here is derived from an EMBL/GenBank/DDBJ whole genome shotgun (WGS) entry which is preliminary data.</text>
</comment>
<gene>
    <name evidence="2" type="ORF">ACFO9E_27530</name>
</gene>
<feature type="compositionally biased region" description="Polar residues" evidence="1">
    <location>
        <begin position="143"/>
        <end position="153"/>
    </location>
</feature>
<evidence type="ECO:0000256" key="1">
    <source>
        <dbReference type="SAM" id="MobiDB-lite"/>
    </source>
</evidence>
<accession>A0ABV9GEP4</accession>
<organism evidence="2 3">
    <name type="scientific">Streptomyces maoxianensis</name>
    <dbReference type="NCBI Taxonomy" id="1459942"/>
    <lineage>
        <taxon>Bacteria</taxon>
        <taxon>Bacillati</taxon>
        <taxon>Actinomycetota</taxon>
        <taxon>Actinomycetes</taxon>
        <taxon>Kitasatosporales</taxon>
        <taxon>Streptomycetaceae</taxon>
        <taxon>Streptomyces</taxon>
    </lineage>
</organism>
<dbReference type="RefSeq" id="WP_381200723.1">
    <property type="nucleotide sequence ID" value="NZ_JBHSFE010000024.1"/>
</dbReference>
<keyword evidence="3" id="KW-1185">Reference proteome</keyword>